<keyword evidence="3" id="KW-1185">Reference proteome</keyword>
<dbReference type="EMBL" id="FNFO01000001">
    <property type="protein sequence ID" value="SDJ85638.1"/>
    <property type="molecule type" value="Genomic_DNA"/>
</dbReference>
<dbReference type="Gene3D" id="3.10.180.10">
    <property type="entry name" value="2,3-Dihydroxybiphenyl 1,2-Dioxygenase, domain 1"/>
    <property type="match status" value="1"/>
</dbReference>
<sequence>MKTHLSPYLNFNGKCREAMTFYQACLGGELTLQKIAESPMGAQLSAEAGNHILHSHLRHGALELMGSDMMGAGVVRGNQVTLCLNCSGDQEIRTFFSRLSDGGQVITPLHQSFWGATYGELTDKFGMTWMLSYAKD</sequence>
<dbReference type="OrthoDB" id="9806473at2"/>
<dbReference type="InterPro" id="IPR028973">
    <property type="entry name" value="PhnB-like"/>
</dbReference>
<name>A0A1G8X4T7_9BACT</name>
<accession>A0A1G8X4T7</accession>
<dbReference type="Proteomes" id="UP000198510">
    <property type="component" value="Unassembled WGS sequence"/>
</dbReference>
<protein>
    <submittedName>
        <fullName evidence="2">PhnB protein</fullName>
    </submittedName>
</protein>
<reference evidence="2 3" key="1">
    <citation type="submission" date="2016-10" db="EMBL/GenBank/DDBJ databases">
        <authorList>
            <person name="de Groot N.N."/>
        </authorList>
    </citation>
    <scope>NUCLEOTIDE SEQUENCE [LARGE SCALE GENOMIC DNA]</scope>
    <source>
        <strain evidence="2 3">DSM 25186</strain>
    </source>
</reference>
<evidence type="ECO:0000259" key="1">
    <source>
        <dbReference type="Pfam" id="PF06983"/>
    </source>
</evidence>
<dbReference type="AlphaFoldDB" id="A0A1G8X4T7"/>
<dbReference type="InterPro" id="IPR029068">
    <property type="entry name" value="Glyas_Bleomycin-R_OHBP_Dase"/>
</dbReference>
<organism evidence="2 3">
    <name type="scientific">Catalinimonas alkaloidigena</name>
    <dbReference type="NCBI Taxonomy" id="1075417"/>
    <lineage>
        <taxon>Bacteria</taxon>
        <taxon>Pseudomonadati</taxon>
        <taxon>Bacteroidota</taxon>
        <taxon>Cytophagia</taxon>
        <taxon>Cytophagales</taxon>
        <taxon>Catalimonadaceae</taxon>
        <taxon>Catalinimonas</taxon>
    </lineage>
</organism>
<dbReference type="PANTHER" id="PTHR33990">
    <property type="entry name" value="PROTEIN YJDN-RELATED"/>
    <property type="match status" value="1"/>
</dbReference>
<feature type="domain" description="PhnB-like" evidence="1">
    <location>
        <begin position="5"/>
        <end position="130"/>
    </location>
</feature>
<evidence type="ECO:0000313" key="2">
    <source>
        <dbReference type="EMBL" id="SDJ85638.1"/>
    </source>
</evidence>
<dbReference type="RefSeq" id="WP_089678135.1">
    <property type="nucleotide sequence ID" value="NZ_FNFO01000001.1"/>
</dbReference>
<dbReference type="SUPFAM" id="SSF54593">
    <property type="entry name" value="Glyoxalase/Bleomycin resistance protein/Dihydroxybiphenyl dioxygenase"/>
    <property type="match status" value="1"/>
</dbReference>
<dbReference type="Pfam" id="PF06983">
    <property type="entry name" value="3-dmu-9_3-mt"/>
    <property type="match status" value="1"/>
</dbReference>
<dbReference type="PANTHER" id="PTHR33990:SF1">
    <property type="entry name" value="PROTEIN YJDN"/>
    <property type="match status" value="1"/>
</dbReference>
<proteinExistence type="predicted"/>
<dbReference type="STRING" id="1075417.SAMN05421823_101268"/>
<evidence type="ECO:0000313" key="3">
    <source>
        <dbReference type="Proteomes" id="UP000198510"/>
    </source>
</evidence>
<dbReference type="CDD" id="cd06588">
    <property type="entry name" value="PhnB_like"/>
    <property type="match status" value="1"/>
</dbReference>
<gene>
    <name evidence="2" type="ORF">SAMN05421823_101268</name>
</gene>